<organism evidence="3 4">
    <name type="scientific">Phaeoacremonium minimum (strain UCR-PA7)</name>
    <name type="common">Esca disease fungus</name>
    <name type="synonym">Togninia minima</name>
    <dbReference type="NCBI Taxonomy" id="1286976"/>
    <lineage>
        <taxon>Eukaryota</taxon>
        <taxon>Fungi</taxon>
        <taxon>Dikarya</taxon>
        <taxon>Ascomycota</taxon>
        <taxon>Pezizomycotina</taxon>
        <taxon>Sordariomycetes</taxon>
        <taxon>Sordariomycetidae</taxon>
        <taxon>Togniniales</taxon>
        <taxon>Togniniaceae</taxon>
        <taxon>Phaeoacremonium</taxon>
    </lineage>
</organism>
<reference evidence="4" key="1">
    <citation type="journal article" date="2013" name="Genome Announc.">
        <title>Draft genome sequence of the ascomycete Phaeoacremonium aleophilum strain UCR-PA7, a causal agent of the esca disease complex in grapevines.</title>
        <authorList>
            <person name="Blanco-Ulate B."/>
            <person name="Rolshausen P."/>
            <person name="Cantu D."/>
        </authorList>
    </citation>
    <scope>NUCLEOTIDE SEQUENCE [LARGE SCALE GENOMIC DNA]</scope>
    <source>
        <strain evidence="4">UCR-PA7</strain>
    </source>
</reference>
<sequence>MKVIYLITLFISFVAAVDFAELNERQRKGRPHKKTSRPKKYSGVSTMRAPHKPASAPSAYRVDLGKPSRSRSKASLKKLPAEYIDPDNMRRSIEAMRAVQRLKRQSSANDFFECQSSVRLHIASMRVKADLTKQQNPAPSDMFSYQTCEGFFCSLCETLQTNTDFIGNQLSTAEALCVSNGDAGTVVGEDPPQWDAGFVYTGNGLPTYDVC</sequence>
<dbReference type="eggNOG" id="ENOG502RIT1">
    <property type="taxonomic scope" value="Eukaryota"/>
</dbReference>
<dbReference type="EMBL" id="KB933100">
    <property type="protein sequence ID" value="EOO00277.1"/>
    <property type="molecule type" value="Genomic_DNA"/>
</dbReference>
<proteinExistence type="predicted"/>
<dbReference type="OrthoDB" id="5211607at2759"/>
<feature type="signal peptide" evidence="2">
    <location>
        <begin position="1"/>
        <end position="16"/>
    </location>
</feature>
<evidence type="ECO:0000256" key="1">
    <source>
        <dbReference type="SAM" id="MobiDB-lite"/>
    </source>
</evidence>
<evidence type="ECO:0000313" key="4">
    <source>
        <dbReference type="Proteomes" id="UP000014074"/>
    </source>
</evidence>
<gene>
    <name evidence="3" type="ORF">UCRPA7_4193</name>
</gene>
<dbReference type="KEGG" id="tmn:UCRPA7_4193"/>
<feature type="chain" id="PRO_5004462879" evidence="2">
    <location>
        <begin position="17"/>
        <end position="211"/>
    </location>
</feature>
<dbReference type="HOGENOM" id="CLU_1305643_0_0_1"/>
<protein>
    <submittedName>
        <fullName evidence="3">Uncharacterized protein</fullName>
    </submittedName>
</protein>
<dbReference type="Proteomes" id="UP000014074">
    <property type="component" value="Unassembled WGS sequence"/>
</dbReference>
<evidence type="ECO:0000256" key="2">
    <source>
        <dbReference type="SAM" id="SignalP"/>
    </source>
</evidence>
<dbReference type="RefSeq" id="XP_007914944.1">
    <property type="nucleotide sequence ID" value="XM_007916753.1"/>
</dbReference>
<dbReference type="GeneID" id="19324618"/>
<evidence type="ECO:0000313" key="3">
    <source>
        <dbReference type="EMBL" id="EOO00277.1"/>
    </source>
</evidence>
<name>R8BLR2_PHAM7</name>
<dbReference type="AlphaFoldDB" id="R8BLR2"/>
<accession>R8BLR2</accession>
<keyword evidence="2" id="KW-0732">Signal</keyword>
<feature type="compositionally biased region" description="Basic residues" evidence="1">
    <location>
        <begin position="27"/>
        <end position="40"/>
    </location>
</feature>
<keyword evidence="4" id="KW-1185">Reference proteome</keyword>
<feature type="region of interest" description="Disordered" evidence="1">
    <location>
        <begin position="26"/>
        <end position="76"/>
    </location>
</feature>